<dbReference type="RefSeq" id="WP_091451399.1">
    <property type="nucleotide sequence ID" value="NZ_FOGD01000001.1"/>
</dbReference>
<dbReference type="EMBL" id="FOGD01000001">
    <property type="protein sequence ID" value="SEQ21080.1"/>
    <property type="molecule type" value="Genomic_DNA"/>
</dbReference>
<proteinExistence type="predicted"/>
<reference evidence="1 2" key="1">
    <citation type="submission" date="2016-10" db="EMBL/GenBank/DDBJ databases">
        <authorList>
            <person name="de Groot N.N."/>
        </authorList>
    </citation>
    <scope>NUCLEOTIDE SEQUENCE [LARGE SCALE GENOMIC DNA]</scope>
    <source>
        <strain evidence="1 2">ATCC 35958</strain>
    </source>
</reference>
<organism evidence="1 2">
    <name type="scientific">Giesbergeria anulus</name>
    <dbReference type="NCBI Taxonomy" id="180197"/>
    <lineage>
        <taxon>Bacteria</taxon>
        <taxon>Pseudomonadati</taxon>
        <taxon>Pseudomonadota</taxon>
        <taxon>Betaproteobacteria</taxon>
        <taxon>Burkholderiales</taxon>
        <taxon>Comamonadaceae</taxon>
        <taxon>Giesbergeria</taxon>
    </lineage>
</organism>
<name>A0A1H9E5R8_9BURK</name>
<evidence type="ECO:0000313" key="1">
    <source>
        <dbReference type="EMBL" id="SEQ21080.1"/>
    </source>
</evidence>
<dbReference type="Proteomes" id="UP000199766">
    <property type="component" value="Unassembled WGS sequence"/>
</dbReference>
<accession>A0A1H9E5R8</accession>
<sequence length="138" mass="15292">MPATIDTRKAHLTRQHGDLFAVYTWVNDERAMVLMPAYRPGAPWYIVMESAAYKYDSPAYLAKQCAIACDVLGIEASRSNWVRVATIIHDGLPDLIRMPSAPPTILSKASYGRLLLREDGQAVGEEDIKLEHGGVTYA</sequence>
<dbReference type="OrthoDB" id="8908184at2"/>
<protein>
    <submittedName>
        <fullName evidence="1">Uncharacterized protein</fullName>
    </submittedName>
</protein>
<dbReference type="AlphaFoldDB" id="A0A1H9E5R8"/>
<dbReference type="STRING" id="180197.SAMN02982919_00208"/>
<gene>
    <name evidence="1" type="ORF">SAMN02982919_00208</name>
</gene>
<evidence type="ECO:0000313" key="2">
    <source>
        <dbReference type="Proteomes" id="UP000199766"/>
    </source>
</evidence>
<keyword evidence="2" id="KW-1185">Reference proteome</keyword>